<dbReference type="InterPro" id="IPR051919">
    <property type="entry name" value="W-dependent_AOR"/>
</dbReference>
<dbReference type="RefSeq" id="WP_170066416.1">
    <property type="nucleotide sequence ID" value="NZ_CP136419.1"/>
</dbReference>
<dbReference type="SMART" id="SM00790">
    <property type="entry name" value="AFOR_N"/>
    <property type="match status" value="1"/>
</dbReference>
<evidence type="ECO:0000259" key="1">
    <source>
        <dbReference type="SMART" id="SM00790"/>
    </source>
</evidence>
<accession>A0A2T0AJW4</accession>
<dbReference type="EMBL" id="PVXM01000061">
    <property type="protein sequence ID" value="PRR68702.1"/>
    <property type="molecule type" value="Genomic_DNA"/>
</dbReference>
<dbReference type="Gene3D" id="3.60.9.10">
    <property type="entry name" value="Aldehyde ferredoxin oxidoreductase, N-terminal domain"/>
    <property type="match status" value="1"/>
</dbReference>
<dbReference type="AlphaFoldDB" id="A0A2T0AJW4"/>
<dbReference type="InterPro" id="IPR013983">
    <property type="entry name" value="Ald_Fedxn_OxRdtase_N"/>
</dbReference>
<comment type="caution">
    <text evidence="2">The sequence shown here is derived from an EMBL/GenBank/DDBJ whole genome shotgun (WGS) entry which is preliminary data.</text>
</comment>
<protein>
    <submittedName>
        <fullName evidence="2">Putative oxidoreductase</fullName>
    </submittedName>
</protein>
<dbReference type="PANTHER" id="PTHR30038">
    <property type="entry name" value="ALDEHYDE FERREDOXIN OXIDOREDUCTASE"/>
    <property type="match status" value="1"/>
</dbReference>
<evidence type="ECO:0000313" key="2">
    <source>
        <dbReference type="EMBL" id="PRR68702.1"/>
    </source>
</evidence>
<dbReference type="SUPFAM" id="SSF56228">
    <property type="entry name" value="Aldehyde ferredoxin oxidoreductase, N-terminal domain"/>
    <property type="match status" value="1"/>
</dbReference>
<sequence length="320" mass="34343">MFGWAGKVLAVDLSEGSWESKSLPEQFYQQWLGGPGLNIALHTGKMAGWEKLAGDAVAIASGALVGSPLMGANTWSAAGPSSPEPGLAFAYGTGNWGAYLKFTGWDQVILGRTAVRPSYLVIDKDGCCLERIQEPIEDAGAIAKFIRKKLGDAEAAILVFTFQGIVSDRGLVFEDQVAVGSLLAKRNLRAIAVQKQGSVNLADPETVLHEARNAVQRWLITGMKWGYSGCLACHGSCRQREKAVTCEENDQVASSLWLAAGICPQLIASGASPWAAADLEKLICAVTGWQCSREQLWKIAHKIHNANKVLSEELGGWFGK</sequence>
<dbReference type="GO" id="GO:0051536">
    <property type="term" value="F:iron-sulfur cluster binding"/>
    <property type="evidence" value="ECO:0007669"/>
    <property type="project" value="InterPro"/>
</dbReference>
<organism evidence="2 3">
    <name type="scientific">Neomoorella humiferrea</name>
    <dbReference type="NCBI Taxonomy" id="676965"/>
    <lineage>
        <taxon>Bacteria</taxon>
        <taxon>Bacillati</taxon>
        <taxon>Bacillota</taxon>
        <taxon>Clostridia</taxon>
        <taxon>Neomoorellales</taxon>
        <taxon>Neomoorellaceae</taxon>
        <taxon>Neomoorella</taxon>
    </lineage>
</organism>
<keyword evidence="3" id="KW-1185">Reference proteome</keyword>
<proteinExistence type="predicted"/>
<dbReference type="PANTHER" id="PTHR30038:SF0">
    <property type="entry name" value="TUNGSTEN-CONTAINING ALDEHYDE FERREDOXIN OXIDOREDUCTASE"/>
    <property type="match status" value="1"/>
</dbReference>
<dbReference type="InterPro" id="IPR036503">
    <property type="entry name" value="Ald_Fedxn_OxRdtase_N_sf"/>
</dbReference>
<feature type="domain" description="Aldehyde ferredoxin oxidoreductase N-terminal" evidence="1">
    <location>
        <begin position="4"/>
        <end position="199"/>
    </location>
</feature>
<evidence type="ECO:0000313" key="3">
    <source>
        <dbReference type="Proteomes" id="UP000238415"/>
    </source>
</evidence>
<name>A0A2T0AJW4_9FIRM</name>
<gene>
    <name evidence="2" type="ORF">MOHU_26340</name>
</gene>
<dbReference type="Proteomes" id="UP000238415">
    <property type="component" value="Unassembled WGS sequence"/>
</dbReference>
<dbReference type="Pfam" id="PF02730">
    <property type="entry name" value="AFOR_N"/>
    <property type="match status" value="1"/>
</dbReference>
<dbReference type="GO" id="GO:0016625">
    <property type="term" value="F:oxidoreductase activity, acting on the aldehyde or oxo group of donors, iron-sulfur protein as acceptor"/>
    <property type="evidence" value="ECO:0007669"/>
    <property type="project" value="InterPro"/>
</dbReference>
<reference evidence="2 3" key="1">
    <citation type="submission" date="2018-03" db="EMBL/GenBank/DDBJ databases">
        <title>Genome sequence of Moorella humiferrea DSM 23265.</title>
        <authorList>
            <person name="Poehlein A."/>
            <person name="Daniel R."/>
        </authorList>
    </citation>
    <scope>NUCLEOTIDE SEQUENCE [LARGE SCALE GENOMIC DNA]</scope>
    <source>
        <strain evidence="2 3">DSM 23265</strain>
    </source>
</reference>